<protein>
    <recommendedName>
        <fullName evidence="10">Palmitoyltransferase</fullName>
        <ecNumber evidence="10">2.3.1.225</ecNumber>
    </recommendedName>
</protein>
<feature type="region of interest" description="Disordered" evidence="11">
    <location>
        <begin position="590"/>
        <end position="621"/>
    </location>
</feature>
<evidence type="ECO:0000313" key="13">
    <source>
        <dbReference type="EMBL" id="KAI1713546.1"/>
    </source>
</evidence>
<dbReference type="EMBL" id="JAKKPZ010000015">
    <property type="protein sequence ID" value="KAI1713546.1"/>
    <property type="molecule type" value="Genomic_DNA"/>
</dbReference>
<evidence type="ECO:0000256" key="7">
    <source>
        <dbReference type="ARBA" id="ARBA00023288"/>
    </source>
</evidence>
<comment type="domain">
    <text evidence="10">The DHHC domain is required for palmitoyltransferase activity.</text>
</comment>
<evidence type="ECO:0000256" key="9">
    <source>
        <dbReference type="ARBA" id="ARBA00048048"/>
    </source>
</evidence>
<keyword evidence="5 10" id="KW-0472">Membrane</keyword>
<feature type="transmembrane region" description="Helical" evidence="10">
    <location>
        <begin position="298"/>
        <end position="316"/>
    </location>
</feature>
<dbReference type="AlphaFoldDB" id="A0AAD4N6T1"/>
<dbReference type="Proteomes" id="UP001201812">
    <property type="component" value="Unassembled WGS sequence"/>
</dbReference>
<feature type="transmembrane region" description="Helical" evidence="10">
    <location>
        <begin position="269"/>
        <end position="292"/>
    </location>
</feature>
<evidence type="ECO:0000256" key="10">
    <source>
        <dbReference type="RuleBase" id="RU079119"/>
    </source>
</evidence>
<feature type="region of interest" description="Disordered" evidence="11">
    <location>
        <begin position="90"/>
        <end position="164"/>
    </location>
</feature>
<keyword evidence="6" id="KW-0564">Palmitate</keyword>
<feature type="region of interest" description="Disordered" evidence="11">
    <location>
        <begin position="657"/>
        <end position="677"/>
    </location>
</feature>
<name>A0AAD4N6T1_9BILA</name>
<evidence type="ECO:0000256" key="8">
    <source>
        <dbReference type="ARBA" id="ARBA00023315"/>
    </source>
</evidence>
<organism evidence="13 14">
    <name type="scientific">Ditylenchus destructor</name>
    <dbReference type="NCBI Taxonomy" id="166010"/>
    <lineage>
        <taxon>Eukaryota</taxon>
        <taxon>Metazoa</taxon>
        <taxon>Ecdysozoa</taxon>
        <taxon>Nematoda</taxon>
        <taxon>Chromadorea</taxon>
        <taxon>Rhabditida</taxon>
        <taxon>Tylenchina</taxon>
        <taxon>Tylenchomorpha</taxon>
        <taxon>Sphaerularioidea</taxon>
        <taxon>Anguinidae</taxon>
        <taxon>Anguininae</taxon>
        <taxon>Ditylenchus</taxon>
    </lineage>
</organism>
<dbReference type="GO" id="GO:0005783">
    <property type="term" value="C:endoplasmic reticulum"/>
    <property type="evidence" value="ECO:0007669"/>
    <property type="project" value="TreeGrafter"/>
</dbReference>
<evidence type="ECO:0000256" key="1">
    <source>
        <dbReference type="ARBA" id="ARBA00004127"/>
    </source>
</evidence>
<dbReference type="PROSITE" id="PS50216">
    <property type="entry name" value="DHHC"/>
    <property type="match status" value="1"/>
</dbReference>
<sequence length="677" mass="74410">MSDASFLDGLPSSGVKSVIDILQSPPSPLPFLVVALRGHRANPLSSSSVPGSSGYLFSRRLRQAAAGDGDSLCDSLLGLDEDEDCKRAADISTADHSSSRRSRPHRHSTAVLSSSQGSRGNILSTKRERGDHSLPSSKRSKGLVLDLRTPTGTGSSQPSADRMPLLRNVARIEPDQASTSNGAGGIHGGDTAATATNSRTFFRSENREAETTKKQRRHDDHLQRQRGTEVSVNNNVEAGLSPVRKWRHHAGGNRFFCNGRAVMSRQCSIFLLTIFLIVFTMVLFCVFDLPFLTTHVSISLPFITAVLFLLAMASLFKTSFSDPGIIPRASVREVVELERQQHEAAARNQNGVEWNQPRTKVIQVAGQSIKLKYCFTCCLFRPPRSSHCSVCDNCVLNFDHHCPWVGNCVGLRNYRHFYFFTTILSVLDFFMGACVILHLVMLTNEKGTFLEAIKLSPPSLLTGLINIISIWSILGLSGFHTYLIAINQTTNEDIKGTFNAKVRPPIKNPYSTPNLFKNCCAILCSPERPSLLDSRGWSNASHDQIVTIDADLLSRLAESQRHLNEPIYSSPLATGAEQNGLTMVHSINETTRSATSNEKRHRSSSGAKTRTTHGASEASKFTTEVNNGKECCSRVTAESQVYPAVLDSIDTRREAGFENEASAEIRQTNVDHPIERQ</sequence>
<evidence type="ECO:0000256" key="5">
    <source>
        <dbReference type="ARBA" id="ARBA00023136"/>
    </source>
</evidence>
<dbReference type="InterPro" id="IPR039859">
    <property type="entry name" value="PFA4/ZDH16/20/ERF2-like"/>
</dbReference>
<proteinExistence type="inferred from homology"/>
<gene>
    <name evidence="13" type="ORF">DdX_09062</name>
</gene>
<dbReference type="InterPro" id="IPR001594">
    <property type="entry name" value="Palmitoyltrfase_DHHC"/>
</dbReference>
<feature type="region of interest" description="Disordered" evidence="11">
    <location>
        <begin position="204"/>
        <end position="229"/>
    </location>
</feature>
<feature type="transmembrane region" description="Helical" evidence="10">
    <location>
        <begin position="460"/>
        <end position="485"/>
    </location>
</feature>
<comment type="subcellular location">
    <subcellularLocation>
        <location evidence="1">Endomembrane system</location>
        <topology evidence="1">Multi-pass membrane protein</topology>
    </subcellularLocation>
</comment>
<keyword evidence="3 10" id="KW-0812">Transmembrane</keyword>
<evidence type="ECO:0000259" key="12">
    <source>
        <dbReference type="Pfam" id="PF01529"/>
    </source>
</evidence>
<accession>A0AAD4N6T1</accession>
<dbReference type="EC" id="2.3.1.225" evidence="10"/>
<dbReference type="Pfam" id="PF01529">
    <property type="entry name" value="DHHC"/>
    <property type="match status" value="1"/>
</dbReference>
<evidence type="ECO:0000256" key="4">
    <source>
        <dbReference type="ARBA" id="ARBA00022989"/>
    </source>
</evidence>
<comment type="caution">
    <text evidence="13">The sequence shown here is derived from an EMBL/GenBank/DDBJ whole genome shotgun (WGS) entry which is preliminary data.</text>
</comment>
<feature type="compositionally biased region" description="Basic and acidic residues" evidence="11">
    <location>
        <begin position="204"/>
        <end position="227"/>
    </location>
</feature>
<feature type="compositionally biased region" description="Polar residues" evidence="11">
    <location>
        <begin position="150"/>
        <end position="159"/>
    </location>
</feature>
<comment type="similarity">
    <text evidence="10">Belongs to the DHHC palmitoyltransferase family.</text>
</comment>
<evidence type="ECO:0000256" key="11">
    <source>
        <dbReference type="SAM" id="MobiDB-lite"/>
    </source>
</evidence>
<keyword evidence="14" id="KW-1185">Reference proteome</keyword>
<feature type="compositionally biased region" description="Basic residues" evidence="11">
    <location>
        <begin position="99"/>
        <end position="108"/>
    </location>
</feature>
<keyword evidence="7" id="KW-0449">Lipoprotein</keyword>
<evidence type="ECO:0000256" key="3">
    <source>
        <dbReference type="ARBA" id="ARBA00022692"/>
    </source>
</evidence>
<keyword evidence="4 10" id="KW-1133">Transmembrane helix</keyword>
<feature type="compositionally biased region" description="Polar residues" evidence="11">
    <location>
        <begin position="110"/>
        <end position="124"/>
    </location>
</feature>
<evidence type="ECO:0000256" key="2">
    <source>
        <dbReference type="ARBA" id="ARBA00022679"/>
    </source>
</evidence>
<dbReference type="GO" id="GO:0019706">
    <property type="term" value="F:protein-cysteine S-palmitoyltransferase activity"/>
    <property type="evidence" value="ECO:0007669"/>
    <property type="project" value="UniProtKB-EC"/>
</dbReference>
<keyword evidence="2 10" id="KW-0808">Transferase</keyword>
<comment type="catalytic activity">
    <reaction evidence="9 10">
        <text>L-cysteinyl-[protein] + hexadecanoyl-CoA = S-hexadecanoyl-L-cysteinyl-[protein] + CoA</text>
        <dbReference type="Rhea" id="RHEA:36683"/>
        <dbReference type="Rhea" id="RHEA-COMP:10131"/>
        <dbReference type="Rhea" id="RHEA-COMP:11032"/>
        <dbReference type="ChEBI" id="CHEBI:29950"/>
        <dbReference type="ChEBI" id="CHEBI:57287"/>
        <dbReference type="ChEBI" id="CHEBI:57379"/>
        <dbReference type="ChEBI" id="CHEBI:74151"/>
        <dbReference type="EC" id="2.3.1.225"/>
    </reaction>
</comment>
<dbReference type="GO" id="GO:0005794">
    <property type="term" value="C:Golgi apparatus"/>
    <property type="evidence" value="ECO:0007669"/>
    <property type="project" value="TreeGrafter"/>
</dbReference>
<feature type="transmembrane region" description="Helical" evidence="10">
    <location>
        <begin position="417"/>
        <end position="440"/>
    </location>
</feature>
<feature type="domain" description="Palmitoyltransferase DHHC" evidence="12">
    <location>
        <begin position="369"/>
        <end position="495"/>
    </location>
</feature>
<evidence type="ECO:0000313" key="14">
    <source>
        <dbReference type="Proteomes" id="UP001201812"/>
    </source>
</evidence>
<reference evidence="13" key="1">
    <citation type="submission" date="2022-01" db="EMBL/GenBank/DDBJ databases">
        <title>Genome Sequence Resource for Two Populations of Ditylenchus destructor, the Migratory Endoparasitic Phytonematode.</title>
        <authorList>
            <person name="Zhang H."/>
            <person name="Lin R."/>
            <person name="Xie B."/>
        </authorList>
    </citation>
    <scope>NUCLEOTIDE SEQUENCE</scope>
    <source>
        <strain evidence="13">BazhouSP</strain>
    </source>
</reference>
<feature type="compositionally biased region" description="Polar residues" evidence="11">
    <location>
        <begin position="604"/>
        <end position="621"/>
    </location>
</feature>
<evidence type="ECO:0000256" key="6">
    <source>
        <dbReference type="ARBA" id="ARBA00023139"/>
    </source>
</evidence>
<keyword evidence="8 10" id="KW-0012">Acyltransferase</keyword>
<dbReference type="GO" id="GO:0006612">
    <property type="term" value="P:protein targeting to membrane"/>
    <property type="evidence" value="ECO:0007669"/>
    <property type="project" value="TreeGrafter"/>
</dbReference>
<dbReference type="PANTHER" id="PTHR22883">
    <property type="entry name" value="ZINC FINGER DHHC DOMAIN CONTAINING PROTEIN"/>
    <property type="match status" value="1"/>
</dbReference>
<dbReference type="PANTHER" id="PTHR22883:SF43">
    <property type="entry name" value="PALMITOYLTRANSFERASE APP"/>
    <property type="match status" value="1"/>
</dbReference>